<dbReference type="PANTHER" id="PTHR11675:SF134">
    <property type="entry name" value="N-ACETYLGALACTOSAMINYLTRANSFERASE 4-RELATED"/>
    <property type="match status" value="1"/>
</dbReference>
<dbReference type="UniPathway" id="UPA00378"/>
<keyword evidence="3 6" id="KW-0333">Golgi apparatus</keyword>
<dbReference type="Gene3D" id="2.80.10.50">
    <property type="match status" value="1"/>
</dbReference>
<evidence type="ECO:0000256" key="6">
    <source>
        <dbReference type="RuleBase" id="RU361242"/>
    </source>
</evidence>
<keyword evidence="5" id="KW-0325">Glycoprotein</keyword>
<evidence type="ECO:0000256" key="5">
    <source>
        <dbReference type="ARBA" id="ARBA00023180"/>
    </source>
</evidence>
<dbReference type="OrthoDB" id="6159198at2759"/>
<evidence type="ECO:0000259" key="7">
    <source>
        <dbReference type="SMART" id="SM00458"/>
    </source>
</evidence>
<dbReference type="EMBL" id="CP012525">
    <property type="protein sequence ID" value="ALC44678.1"/>
    <property type="molecule type" value="Genomic_DNA"/>
</dbReference>
<dbReference type="SUPFAM" id="SSF53448">
    <property type="entry name" value="Nucleotide-diphospho-sugar transferases"/>
    <property type="match status" value="1"/>
</dbReference>
<evidence type="ECO:0000256" key="3">
    <source>
        <dbReference type="ARBA" id="ARBA00023034"/>
    </source>
</evidence>
<feature type="non-terminal residue" evidence="8">
    <location>
        <position position="1"/>
    </location>
</feature>
<dbReference type="STRING" id="30019.A0A0M4EB90"/>
<sequence length="493" mass="57684">WQHTGYNAWKSLFTPVRRPLPDMRDDRCHKMTYQLMDPVSIIIVFRNEQLSMLLRLLHSLKERTDPELFGELILVNDHSQDAFWQEESSKEAFLQYVLFNISPYACIFHLQDQIGVVRARKFAMNEAKRDYLVFLDALMEVTDGWLEPLLGIICLNPTTVVTPQLDDLDDISLEYVRRVERRGLFDWTLRRREVPLMREQLLMLPQPYEMPVMRTAAFAVHANFYRHLMGIIDLELSAPQVVELELSLMVWRFDGKLLQVPCSHVGHLQPSDHRYLQRYGSVAQMGEQYFKSLRRLVDFWLDEPKYQELAYEYQPQLLDTSSYNVSDNNTLNRDLLFHNFSWYLQHIAPDLLLHFPLKPRADLATGLLRSNKLRDLCLTGDWEFGLVTLEPCGKGANDSQNWTLTSMNDLRLSVSYCAQVENNNSVVLQLCHAHSGNQHWELNLDYSYMSSNMLCLAFDTVDTRQVVEVDDCDPRVSSQRWLFDQVNVESFKS</sequence>
<dbReference type="SUPFAM" id="SSF50370">
    <property type="entry name" value="Ricin B-like lectins"/>
    <property type="match status" value="1"/>
</dbReference>
<dbReference type="AlphaFoldDB" id="A0A0M4EB90"/>
<evidence type="ECO:0000313" key="9">
    <source>
        <dbReference type="Proteomes" id="UP000494163"/>
    </source>
</evidence>
<dbReference type="GO" id="GO:0016757">
    <property type="term" value="F:glycosyltransferase activity"/>
    <property type="evidence" value="ECO:0007669"/>
    <property type="project" value="UniProtKB-KW"/>
</dbReference>
<dbReference type="PROSITE" id="PS50231">
    <property type="entry name" value="RICIN_B_LECTIN"/>
    <property type="match status" value="1"/>
</dbReference>
<keyword evidence="6" id="KW-0808">Transferase</keyword>
<reference evidence="8 9" key="1">
    <citation type="submission" date="2015-08" db="EMBL/GenBank/DDBJ databases">
        <title>Ancestral chromatin configuration constrains chromatin evolution on differentiating sex chromosomes in Drosophila.</title>
        <authorList>
            <person name="Zhou Q."/>
            <person name="Bachtrog D."/>
        </authorList>
    </citation>
    <scope>NUCLEOTIDE SEQUENCE [LARGE SCALE GENOMIC DNA]</scope>
    <source>
        <tissue evidence="8">Whole larvae</tissue>
    </source>
</reference>
<evidence type="ECO:0000256" key="1">
    <source>
        <dbReference type="ARBA" id="ARBA00004323"/>
    </source>
</evidence>
<dbReference type="Proteomes" id="UP000494163">
    <property type="component" value="Chromosome 3L"/>
</dbReference>
<gene>
    <name evidence="8" type="ORF">Dbus_chr3Lg1844</name>
</gene>
<dbReference type="Gene3D" id="3.90.550.10">
    <property type="entry name" value="Spore Coat Polysaccharide Biosynthesis Protein SpsA, Chain A"/>
    <property type="match status" value="1"/>
</dbReference>
<keyword evidence="9" id="KW-1185">Reference proteome</keyword>
<dbReference type="GO" id="GO:0000139">
    <property type="term" value="C:Golgi membrane"/>
    <property type="evidence" value="ECO:0007669"/>
    <property type="project" value="UniProtKB-SubCell"/>
</dbReference>
<dbReference type="InterPro" id="IPR035992">
    <property type="entry name" value="Ricin_B-like_lectins"/>
</dbReference>
<keyword evidence="4 6" id="KW-1015">Disulfide bond</keyword>
<dbReference type="Pfam" id="PF00535">
    <property type="entry name" value="Glycos_transf_2"/>
    <property type="match status" value="1"/>
</dbReference>
<dbReference type="PANTHER" id="PTHR11675">
    <property type="entry name" value="N-ACETYLGALACTOSAMINYLTRANSFERASE"/>
    <property type="match status" value="1"/>
</dbReference>
<dbReference type="InterPro" id="IPR001173">
    <property type="entry name" value="Glyco_trans_2-like"/>
</dbReference>
<dbReference type="EC" id="2.4.1.-" evidence="6"/>
<dbReference type="InterPro" id="IPR000772">
    <property type="entry name" value="Ricin_B_lectin"/>
</dbReference>
<dbReference type="SMART" id="SM00458">
    <property type="entry name" value="RICIN"/>
    <property type="match status" value="1"/>
</dbReference>
<keyword evidence="6" id="KW-0464">Manganese</keyword>
<accession>A0A0M4EB90</accession>
<keyword evidence="6" id="KW-0328">Glycosyltransferase</keyword>
<dbReference type="SMR" id="A0A0M4EB90"/>
<comment type="subcellular location">
    <subcellularLocation>
        <location evidence="1 6">Golgi apparatus membrane</location>
        <topology evidence="1 6">Single-pass type II membrane protein</topology>
    </subcellularLocation>
</comment>
<dbReference type="GO" id="GO:0030246">
    <property type="term" value="F:carbohydrate binding"/>
    <property type="evidence" value="ECO:0007669"/>
    <property type="project" value="UniProtKB-KW"/>
</dbReference>
<comment type="pathway">
    <text evidence="6">Protein modification; protein glycosylation.</text>
</comment>
<evidence type="ECO:0000313" key="8">
    <source>
        <dbReference type="EMBL" id="ALC44678.1"/>
    </source>
</evidence>
<name>A0A0M4EB90_DROBS</name>
<feature type="domain" description="Ricin B lectin" evidence="7">
    <location>
        <begin position="364"/>
        <end position="484"/>
    </location>
</feature>
<dbReference type="InterPro" id="IPR029044">
    <property type="entry name" value="Nucleotide-diphossugar_trans"/>
</dbReference>
<evidence type="ECO:0000256" key="4">
    <source>
        <dbReference type="ARBA" id="ARBA00023157"/>
    </source>
</evidence>
<organism evidence="8 9">
    <name type="scientific">Drosophila busckii</name>
    <name type="common">Fruit fly</name>
    <dbReference type="NCBI Taxonomy" id="30019"/>
    <lineage>
        <taxon>Eukaryota</taxon>
        <taxon>Metazoa</taxon>
        <taxon>Ecdysozoa</taxon>
        <taxon>Arthropoda</taxon>
        <taxon>Hexapoda</taxon>
        <taxon>Insecta</taxon>
        <taxon>Pterygota</taxon>
        <taxon>Neoptera</taxon>
        <taxon>Endopterygota</taxon>
        <taxon>Diptera</taxon>
        <taxon>Brachycera</taxon>
        <taxon>Muscomorpha</taxon>
        <taxon>Ephydroidea</taxon>
        <taxon>Drosophilidae</taxon>
        <taxon>Drosophila</taxon>
    </lineage>
</organism>
<dbReference type="OMA" id="CLTINAK"/>
<comment type="cofactor">
    <cofactor evidence="6">
        <name>Mn(2+)</name>
        <dbReference type="ChEBI" id="CHEBI:29035"/>
    </cofactor>
</comment>
<keyword evidence="2 6" id="KW-0430">Lectin</keyword>
<protein>
    <recommendedName>
        <fullName evidence="6">Polypeptide N-acetylgalactosaminyltransferase</fullName>
        <ecNumber evidence="6">2.4.1.-</ecNumber>
    </recommendedName>
    <alternativeName>
        <fullName evidence="6">Protein-UDP acetylgalactosaminyltransferase</fullName>
    </alternativeName>
</protein>
<dbReference type="Pfam" id="PF00652">
    <property type="entry name" value="Ricin_B_lectin"/>
    <property type="match status" value="1"/>
</dbReference>
<evidence type="ECO:0000256" key="2">
    <source>
        <dbReference type="ARBA" id="ARBA00022734"/>
    </source>
</evidence>
<comment type="similarity">
    <text evidence="6">Belongs to the glycosyltransferase 2 family. GalNAc-T subfamily.</text>
</comment>
<proteinExistence type="inferred from homology"/>
<feature type="non-terminal residue" evidence="8">
    <location>
        <position position="493"/>
    </location>
</feature>